<dbReference type="Proteomes" id="UP000199675">
    <property type="component" value="Unassembled WGS sequence"/>
</dbReference>
<name>A0A1H2SYQ9_9GAMM</name>
<feature type="transmembrane region" description="Helical" evidence="1">
    <location>
        <begin position="92"/>
        <end position="111"/>
    </location>
</feature>
<keyword evidence="3" id="KW-1185">Reference proteome</keyword>
<keyword evidence="1" id="KW-0472">Membrane</keyword>
<evidence type="ECO:0000256" key="1">
    <source>
        <dbReference type="SAM" id="Phobius"/>
    </source>
</evidence>
<dbReference type="InterPro" id="IPR025187">
    <property type="entry name" value="DUF4112"/>
</dbReference>
<evidence type="ECO:0000313" key="2">
    <source>
        <dbReference type="EMBL" id="SDW36771.1"/>
    </source>
</evidence>
<proteinExistence type="predicted"/>
<keyword evidence="1" id="KW-0812">Transmembrane</keyword>
<keyword evidence="1" id="KW-1133">Transmembrane helix</keyword>
<gene>
    <name evidence="2" type="ORF">SAMN04487960_102284</name>
</gene>
<evidence type="ECO:0008006" key="4">
    <source>
        <dbReference type="Google" id="ProtNLM"/>
    </source>
</evidence>
<protein>
    <recommendedName>
        <fullName evidence="4">DUF4112 domain-containing protein</fullName>
    </recommendedName>
</protein>
<dbReference type="AlphaFoldDB" id="A0A1H2SYQ9"/>
<accession>A0A1H2SYQ9</accession>
<dbReference type="Pfam" id="PF13430">
    <property type="entry name" value="DUF4112"/>
    <property type="match status" value="1"/>
</dbReference>
<feature type="transmembrane region" description="Helical" evidence="1">
    <location>
        <begin position="51"/>
        <end position="72"/>
    </location>
</feature>
<dbReference type="PANTHER" id="PTHR35519">
    <property type="entry name" value="MEMBRANE PROTEINS"/>
    <property type="match status" value="1"/>
</dbReference>
<organism evidence="2 3">
    <name type="scientific">Marinobacter mobilis</name>
    <dbReference type="NCBI Taxonomy" id="488533"/>
    <lineage>
        <taxon>Bacteria</taxon>
        <taxon>Pseudomonadati</taxon>
        <taxon>Pseudomonadota</taxon>
        <taxon>Gammaproteobacteria</taxon>
        <taxon>Pseudomonadales</taxon>
        <taxon>Marinobacteraceae</taxon>
        <taxon>Marinobacter</taxon>
    </lineage>
</organism>
<dbReference type="EMBL" id="FNNE01000002">
    <property type="protein sequence ID" value="SDW36771.1"/>
    <property type="molecule type" value="Genomic_DNA"/>
</dbReference>
<evidence type="ECO:0000313" key="3">
    <source>
        <dbReference type="Proteomes" id="UP000199675"/>
    </source>
</evidence>
<sequence>MESMETSATPSAAAERERYEQSLRRLDTFARRLDSQFRIPGTNIRFGLDPILGLVPGLGDLIGLVLSLYVVIEAIRLGAGAGLVTRMLGNLLLEFVIGLVPVLGDAFDLMWKANDRNARLLRNHISRKLEPGKRRRSWLSYLLVGGFCLLALWLLVLLGQQWVPQGTL</sequence>
<reference evidence="2 3" key="1">
    <citation type="submission" date="2016-10" db="EMBL/GenBank/DDBJ databases">
        <authorList>
            <person name="de Groot N.N."/>
        </authorList>
    </citation>
    <scope>NUCLEOTIDE SEQUENCE [LARGE SCALE GENOMIC DNA]</scope>
    <source>
        <strain evidence="2 3">CGMCC 1.7059</strain>
    </source>
</reference>
<dbReference type="PANTHER" id="PTHR35519:SF2">
    <property type="entry name" value="PH DOMAIN PROTEIN"/>
    <property type="match status" value="1"/>
</dbReference>
<feature type="transmembrane region" description="Helical" evidence="1">
    <location>
        <begin position="138"/>
        <end position="158"/>
    </location>
</feature>